<keyword evidence="9 16" id="KW-0418">Kinase</keyword>
<evidence type="ECO:0000313" key="16">
    <source>
        <dbReference type="EMBL" id="SPJ33821.1"/>
    </source>
</evidence>
<dbReference type="EC" id="2.7.13.3" evidence="3"/>
<dbReference type="PRINTS" id="PR00344">
    <property type="entry name" value="BCTRLSENSOR"/>
</dbReference>
<dbReference type="InterPro" id="IPR036890">
    <property type="entry name" value="HATPase_C_sf"/>
</dbReference>
<organism evidence="16 17">
    <name type="scientific">Kushneria phyllosphaerae</name>
    <dbReference type="NCBI Taxonomy" id="2100822"/>
    <lineage>
        <taxon>Bacteria</taxon>
        <taxon>Pseudomonadati</taxon>
        <taxon>Pseudomonadota</taxon>
        <taxon>Gammaproteobacteria</taxon>
        <taxon>Oceanospirillales</taxon>
        <taxon>Halomonadaceae</taxon>
        <taxon>Kushneria</taxon>
    </lineage>
</organism>
<evidence type="ECO:0000256" key="3">
    <source>
        <dbReference type="ARBA" id="ARBA00012438"/>
    </source>
</evidence>
<name>A0A2R8CLP7_9GAMM</name>
<evidence type="ECO:0000256" key="6">
    <source>
        <dbReference type="ARBA" id="ARBA00022679"/>
    </source>
</evidence>
<comment type="catalytic activity">
    <reaction evidence="1">
        <text>ATP + protein L-histidine = ADP + protein N-phospho-L-histidine.</text>
        <dbReference type="EC" id="2.7.13.3"/>
    </reaction>
</comment>
<dbReference type="AlphaFoldDB" id="A0A2R8CLP7"/>
<dbReference type="Pfam" id="PF17203">
    <property type="entry name" value="sCache_3_2"/>
    <property type="match status" value="1"/>
</dbReference>
<evidence type="ECO:0000256" key="8">
    <source>
        <dbReference type="ARBA" id="ARBA00022741"/>
    </source>
</evidence>
<dbReference type="InterPro" id="IPR004358">
    <property type="entry name" value="Sig_transdc_His_kin-like_C"/>
</dbReference>
<gene>
    <name evidence="16" type="primary">dcuS</name>
    <name evidence="16" type="ORF">KSP9073_01842</name>
</gene>
<evidence type="ECO:0000256" key="10">
    <source>
        <dbReference type="ARBA" id="ARBA00022840"/>
    </source>
</evidence>
<evidence type="ECO:0000256" key="4">
    <source>
        <dbReference type="ARBA" id="ARBA00022475"/>
    </source>
</evidence>
<feature type="transmembrane region" description="Helical" evidence="14">
    <location>
        <begin position="20"/>
        <end position="41"/>
    </location>
</feature>
<dbReference type="InterPro" id="IPR035965">
    <property type="entry name" value="PAS-like_dom_sf"/>
</dbReference>
<dbReference type="InterPro" id="IPR003594">
    <property type="entry name" value="HATPase_dom"/>
</dbReference>
<evidence type="ECO:0000256" key="11">
    <source>
        <dbReference type="ARBA" id="ARBA00022989"/>
    </source>
</evidence>
<keyword evidence="13 14" id="KW-0472">Membrane</keyword>
<dbReference type="Gene3D" id="3.30.450.20">
    <property type="entry name" value="PAS domain"/>
    <property type="match status" value="2"/>
</dbReference>
<dbReference type="EMBL" id="ONZI01000002">
    <property type="protein sequence ID" value="SPJ33821.1"/>
    <property type="molecule type" value="Genomic_DNA"/>
</dbReference>
<evidence type="ECO:0000313" key="17">
    <source>
        <dbReference type="Proteomes" id="UP000244934"/>
    </source>
</evidence>
<proteinExistence type="predicted"/>
<protein>
    <recommendedName>
        <fullName evidence="3">histidine kinase</fullName>
        <ecNumber evidence="3">2.7.13.3</ecNumber>
    </recommendedName>
</protein>
<evidence type="ECO:0000256" key="14">
    <source>
        <dbReference type="SAM" id="Phobius"/>
    </source>
</evidence>
<keyword evidence="17" id="KW-1185">Reference proteome</keyword>
<keyword evidence="11 14" id="KW-1133">Transmembrane helix</keyword>
<dbReference type="Pfam" id="PF02518">
    <property type="entry name" value="HATPase_c"/>
    <property type="match status" value="1"/>
</dbReference>
<dbReference type="Pfam" id="PF14689">
    <property type="entry name" value="SPOB_a"/>
    <property type="match status" value="1"/>
</dbReference>
<evidence type="ECO:0000256" key="1">
    <source>
        <dbReference type="ARBA" id="ARBA00000085"/>
    </source>
</evidence>
<dbReference type="InterPro" id="IPR039506">
    <property type="entry name" value="SPOB_a"/>
</dbReference>
<evidence type="ECO:0000256" key="13">
    <source>
        <dbReference type="ARBA" id="ARBA00023136"/>
    </source>
</evidence>
<comment type="subcellular location">
    <subcellularLocation>
        <location evidence="2">Cell membrane</location>
        <topology evidence="2">Multi-pass membrane protein</topology>
    </subcellularLocation>
</comment>
<dbReference type="SUPFAM" id="SSF103190">
    <property type="entry name" value="Sensory domain-like"/>
    <property type="match status" value="1"/>
</dbReference>
<dbReference type="Gene3D" id="3.30.565.10">
    <property type="entry name" value="Histidine kinase-like ATPase, C-terminal domain"/>
    <property type="match status" value="1"/>
</dbReference>
<keyword evidence="7 14" id="KW-0812">Transmembrane</keyword>
<dbReference type="InterPro" id="IPR033463">
    <property type="entry name" value="sCache_3"/>
</dbReference>
<evidence type="ECO:0000259" key="15">
    <source>
        <dbReference type="PROSITE" id="PS50109"/>
    </source>
</evidence>
<evidence type="ECO:0000256" key="5">
    <source>
        <dbReference type="ARBA" id="ARBA00022553"/>
    </source>
</evidence>
<dbReference type="GO" id="GO:0005886">
    <property type="term" value="C:plasma membrane"/>
    <property type="evidence" value="ECO:0007669"/>
    <property type="project" value="UniProtKB-SubCell"/>
</dbReference>
<dbReference type="Gene3D" id="1.10.287.130">
    <property type="match status" value="1"/>
</dbReference>
<feature type="transmembrane region" description="Helical" evidence="14">
    <location>
        <begin position="187"/>
        <end position="206"/>
    </location>
</feature>
<dbReference type="PANTHER" id="PTHR43547:SF10">
    <property type="entry name" value="SENSOR HISTIDINE KINASE DCUS"/>
    <property type="match status" value="1"/>
</dbReference>
<dbReference type="GO" id="GO:0000155">
    <property type="term" value="F:phosphorelay sensor kinase activity"/>
    <property type="evidence" value="ECO:0007669"/>
    <property type="project" value="InterPro"/>
</dbReference>
<dbReference type="SMART" id="SM00387">
    <property type="entry name" value="HATPase_c"/>
    <property type="match status" value="1"/>
</dbReference>
<dbReference type="GO" id="GO:0005524">
    <property type="term" value="F:ATP binding"/>
    <property type="evidence" value="ECO:0007669"/>
    <property type="project" value="UniProtKB-KW"/>
</dbReference>
<evidence type="ECO:0000256" key="2">
    <source>
        <dbReference type="ARBA" id="ARBA00004651"/>
    </source>
</evidence>
<dbReference type="PROSITE" id="PS50109">
    <property type="entry name" value="HIS_KIN"/>
    <property type="match status" value="1"/>
</dbReference>
<dbReference type="InterPro" id="IPR005467">
    <property type="entry name" value="His_kinase_dom"/>
</dbReference>
<keyword evidence="8" id="KW-0547">Nucleotide-binding</keyword>
<dbReference type="SUPFAM" id="SSF55874">
    <property type="entry name" value="ATPase domain of HSP90 chaperone/DNA topoisomerase II/histidine kinase"/>
    <property type="match status" value="1"/>
</dbReference>
<feature type="domain" description="Histidine kinase" evidence="15">
    <location>
        <begin position="349"/>
        <end position="541"/>
    </location>
</feature>
<keyword evidence="6 16" id="KW-0808">Transferase</keyword>
<dbReference type="SUPFAM" id="SSF55890">
    <property type="entry name" value="Sporulation response regulatory protein Spo0B"/>
    <property type="match status" value="1"/>
</dbReference>
<keyword evidence="10" id="KW-0067">ATP-binding</keyword>
<evidence type="ECO:0000256" key="9">
    <source>
        <dbReference type="ARBA" id="ARBA00022777"/>
    </source>
</evidence>
<dbReference type="SMART" id="SM00091">
    <property type="entry name" value="PAS"/>
    <property type="match status" value="1"/>
</dbReference>
<dbReference type="InterPro" id="IPR016120">
    <property type="entry name" value="Sig_transdc_His_kin_SpoOB"/>
</dbReference>
<dbReference type="SUPFAM" id="SSF55785">
    <property type="entry name" value="PYP-like sensor domain (PAS domain)"/>
    <property type="match status" value="1"/>
</dbReference>
<keyword evidence="12" id="KW-0902">Two-component regulatory system</keyword>
<dbReference type="OrthoDB" id="9792686at2"/>
<accession>A0A2R8CLP7</accession>
<keyword evidence="4" id="KW-1003">Cell membrane</keyword>
<reference evidence="17" key="1">
    <citation type="submission" date="2018-03" db="EMBL/GenBank/DDBJ databases">
        <authorList>
            <person name="Navarro De La Torre S."/>
        </authorList>
    </citation>
    <scope>NUCLEOTIDE SEQUENCE [LARGE SCALE GENOMIC DNA]</scope>
    <source>
        <strain evidence="17">EAod3</strain>
    </source>
</reference>
<dbReference type="RefSeq" id="WP_108842631.1">
    <property type="nucleotide sequence ID" value="NZ_ONZI01000002.1"/>
</dbReference>
<dbReference type="PANTHER" id="PTHR43547">
    <property type="entry name" value="TWO-COMPONENT HISTIDINE KINASE"/>
    <property type="match status" value="1"/>
</dbReference>
<evidence type="ECO:0000256" key="7">
    <source>
        <dbReference type="ARBA" id="ARBA00022692"/>
    </source>
</evidence>
<dbReference type="InterPro" id="IPR000014">
    <property type="entry name" value="PAS"/>
</dbReference>
<dbReference type="Proteomes" id="UP000244934">
    <property type="component" value="Unassembled WGS sequence"/>
</dbReference>
<dbReference type="InterPro" id="IPR029151">
    <property type="entry name" value="Sensor-like_sf"/>
</dbReference>
<sequence length="557" mass="60744">MPPNVNEYPWPRKSPVRLNTLAALLAFITIMASLVVAYGVFSDQLWRGITRVQQDRVVNVATTLSRSREVIEALTSDAPPSSNSDIEQRMEALRELLNVNFIVIVDPQSIRLTHPNRQWIGHHFRGGDEGPALQGKRYASTAIGTLGTSIRGFAPVHNDAGDIIGAVSVGVTLSHLAPLRAASHKRLLFLFLAILVIGGLGSAWLARTIRRRLMGMEPDDIARLVAERRVTLDAIHEGVIAVDANAHVTLINPAARSLLGDISVHNIRVGEKLEVLLPASHQAHQVLSDRAMINRRMQLGGQSFLGNYQPMQADGRLVGAVMTFRDSHEMQALAEELTGVKRYAEALRATTHEFKNKLHVILGLAQLEDLPALRQYLQELVDYRHAVSESIVERVREPVLAGFLIGKQSEAREKGITLSVEAETPIPPASDGATVHALVSIIGNLLENAFEALDTSDDPRVAIHMALESRTLSLQIQDNGAGIALARQTHIFEHGVSSKGERRGLGLFLVREQVDAVEGSLSLYSSPGQGTLIEVSYPYRPANGASSADAASRQTRQ</sequence>
<evidence type="ECO:0000256" key="12">
    <source>
        <dbReference type="ARBA" id="ARBA00023012"/>
    </source>
</evidence>
<keyword evidence="5" id="KW-0597">Phosphoprotein</keyword>